<comment type="similarity">
    <text evidence="1">Belongs to the PhzF family.</text>
</comment>
<dbReference type="Proteomes" id="UP001387215">
    <property type="component" value="Unassembled WGS sequence"/>
</dbReference>
<evidence type="ECO:0000313" key="4">
    <source>
        <dbReference type="Proteomes" id="UP001387215"/>
    </source>
</evidence>
<dbReference type="PANTHER" id="PTHR13774:SF39">
    <property type="entry name" value="BIOSYNTHESIS PROTEIN, PUTATIVE-RELATED"/>
    <property type="match status" value="1"/>
</dbReference>
<comment type="caution">
    <text evidence="3">The sequence shown here is derived from an EMBL/GenBank/DDBJ whole genome shotgun (WGS) entry which is preliminary data.</text>
</comment>
<dbReference type="PIRSF" id="PIRSF016184">
    <property type="entry name" value="PhzC_PhzF"/>
    <property type="match status" value="1"/>
</dbReference>
<dbReference type="Pfam" id="PF02567">
    <property type="entry name" value="PhzC-PhzF"/>
    <property type="match status" value="1"/>
</dbReference>
<keyword evidence="2 3" id="KW-0413">Isomerase</keyword>
<dbReference type="NCBIfam" id="NF007625">
    <property type="entry name" value="PRK10281.1"/>
    <property type="match status" value="1"/>
</dbReference>
<sequence>MSRNYRVFQVDAFTRRRFAGNPAGVVLDADGLSEAQMLAIARELNNSETAFVLAPRDDSHEVWIRYFTPTVEVPVCGHATVAAHYVRAQVLGARGRLRQLTGAGVMQIDIEPAEAGEVRVWMRQNPPSFEHAFDAAQRQALADALGIAAAEFGEGPIQVVSTGHSKVMVPLRSRRRMDALTPDGPRLAAISRAIGCNGFHVFALDAPEPGVLAHGRMFAPAIGIAEDPVTGNANGPLGAYLVRYGLIERARYRDGLSATMGQGEAIGRPGRVRVEVAVEGDVPVSVRIGGDAVIVFETAMVL</sequence>
<dbReference type="PANTHER" id="PTHR13774">
    <property type="entry name" value="PHENAZINE BIOSYNTHESIS PROTEIN"/>
    <property type="match status" value="1"/>
</dbReference>
<dbReference type="NCBIfam" id="TIGR00654">
    <property type="entry name" value="PhzF_family"/>
    <property type="match status" value="1"/>
</dbReference>
<dbReference type="InterPro" id="IPR003719">
    <property type="entry name" value="Phenazine_PhzF-like"/>
</dbReference>
<proteinExistence type="inferred from homology"/>
<dbReference type="RefSeq" id="WP_336130957.1">
    <property type="nucleotide sequence ID" value="NZ_JBANDL010000002.1"/>
</dbReference>
<name>A0ABU8CY36_9GAMM</name>
<evidence type="ECO:0000256" key="2">
    <source>
        <dbReference type="ARBA" id="ARBA00023235"/>
    </source>
</evidence>
<keyword evidence="4" id="KW-1185">Reference proteome</keyword>
<organism evidence="3 4">
    <name type="scientific">Lysobacter firmicutimachus</name>
    <dbReference type="NCBI Taxonomy" id="1792846"/>
    <lineage>
        <taxon>Bacteria</taxon>
        <taxon>Pseudomonadati</taxon>
        <taxon>Pseudomonadota</taxon>
        <taxon>Gammaproteobacteria</taxon>
        <taxon>Lysobacterales</taxon>
        <taxon>Lysobacteraceae</taxon>
        <taxon>Lysobacter</taxon>
    </lineage>
</organism>
<gene>
    <name evidence="3" type="ORF">V2J18_03230</name>
</gene>
<dbReference type="SUPFAM" id="SSF54506">
    <property type="entry name" value="Diaminopimelate epimerase-like"/>
    <property type="match status" value="1"/>
</dbReference>
<reference evidence="3 4" key="1">
    <citation type="submission" date="2024-02" db="EMBL/GenBank/DDBJ databases">
        <title>Lysobacter Genome Sequencing and Mining.</title>
        <authorList>
            <person name="Bierman J."/>
            <person name="Walker M.C."/>
        </authorList>
    </citation>
    <scope>NUCLEOTIDE SEQUENCE [LARGE SCALE GENOMIC DNA]</scope>
    <source>
        <strain evidence="3 4">PB6250</strain>
    </source>
</reference>
<dbReference type="EMBL" id="JBANDL010000002">
    <property type="protein sequence ID" value="MEI2453686.1"/>
    <property type="molecule type" value="Genomic_DNA"/>
</dbReference>
<protein>
    <submittedName>
        <fullName evidence="3">PhzF family isomerase</fullName>
    </submittedName>
</protein>
<evidence type="ECO:0000313" key="3">
    <source>
        <dbReference type="EMBL" id="MEI2453686.1"/>
    </source>
</evidence>
<accession>A0ABU8CY36</accession>
<dbReference type="Gene3D" id="3.10.310.10">
    <property type="entry name" value="Diaminopimelate Epimerase, Chain A, domain 1"/>
    <property type="match status" value="2"/>
</dbReference>
<evidence type="ECO:0000256" key="1">
    <source>
        <dbReference type="ARBA" id="ARBA00008270"/>
    </source>
</evidence>
<dbReference type="GO" id="GO:0016853">
    <property type="term" value="F:isomerase activity"/>
    <property type="evidence" value="ECO:0007669"/>
    <property type="project" value="UniProtKB-KW"/>
</dbReference>